<accession>A0ABN4X986</accession>
<gene>
    <name evidence="1" type="ORF">BMG03_12890</name>
</gene>
<evidence type="ECO:0000313" key="1">
    <source>
        <dbReference type="EMBL" id="AQS48590.1"/>
    </source>
</evidence>
<name>A0ABN4X986_9RHOB</name>
<dbReference type="EMBL" id="CP019437">
    <property type="protein sequence ID" value="AQS48590.1"/>
    <property type="molecule type" value="Genomic_DNA"/>
</dbReference>
<dbReference type="Proteomes" id="UP000185622">
    <property type="component" value="Chromosome"/>
</dbReference>
<sequence>MRDPRLATTMAGLLAVVLAGPVFGQAVIDDRVTETADLPTWKLQHDRKRMLHDQHLSFAEMRALADAGDGLAAFRYANRLMALDDPSVVGDAALYYASAVFTGRDYALGPLIRILERPDLDVSDKRLHHLENAIRTLAVQGYTKAREALTGFYESGKPFGYHPERARDLLLELAESGDGAAAIQIGSKALQNPDLVAPERLHSILTHAASDADELGTRTAAKSILAQLDARSDDTEKETQ</sequence>
<protein>
    <submittedName>
        <fullName evidence="1">Uncharacterized protein</fullName>
    </submittedName>
</protein>
<proteinExistence type="predicted"/>
<organism evidence="1 2">
    <name type="scientific">Thioclava nitratireducens</name>
    <dbReference type="NCBI Taxonomy" id="1915078"/>
    <lineage>
        <taxon>Bacteria</taxon>
        <taxon>Pseudomonadati</taxon>
        <taxon>Pseudomonadota</taxon>
        <taxon>Alphaproteobacteria</taxon>
        <taxon>Rhodobacterales</taxon>
        <taxon>Paracoccaceae</taxon>
        <taxon>Thioclava</taxon>
    </lineage>
</organism>
<dbReference type="InterPro" id="IPR011990">
    <property type="entry name" value="TPR-like_helical_dom_sf"/>
</dbReference>
<evidence type="ECO:0000313" key="2">
    <source>
        <dbReference type="Proteomes" id="UP000185622"/>
    </source>
</evidence>
<keyword evidence="2" id="KW-1185">Reference proteome</keyword>
<dbReference type="Gene3D" id="1.25.40.10">
    <property type="entry name" value="Tetratricopeptide repeat domain"/>
    <property type="match status" value="1"/>
</dbReference>
<reference evidence="1 2" key="1">
    <citation type="submission" date="2017-01" db="EMBL/GenBank/DDBJ databases">
        <title>The complete genome sequence of a sulfur-oxidizing marine bacterium Thioclava sp. 25B10_4T.</title>
        <authorList>
            <person name="Liu Y."/>
            <person name="Lai Q."/>
            <person name="Shao Z."/>
        </authorList>
    </citation>
    <scope>NUCLEOTIDE SEQUENCE [LARGE SCALE GENOMIC DNA]</scope>
    <source>
        <strain evidence="1 2">25B10_4</strain>
    </source>
</reference>
<dbReference type="RefSeq" id="WP_075777057.1">
    <property type="nucleotide sequence ID" value="NZ_CP019437.1"/>
</dbReference>